<gene>
    <name evidence="1" type="ORF">METZ01_LOCUS491116</name>
</gene>
<reference evidence="1" key="1">
    <citation type="submission" date="2018-05" db="EMBL/GenBank/DDBJ databases">
        <authorList>
            <person name="Lanie J.A."/>
            <person name="Ng W.-L."/>
            <person name="Kazmierczak K.M."/>
            <person name="Andrzejewski T.M."/>
            <person name="Davidsen T.M."/>
            <person name="Wayne K.J."/>
            <person name="Tettelin H."/>
            <person name="Glass J.I."/>
            <person name="Rusch D."/>
            <person name="Podicherti R."/>
            <person name="Tsui H.-C.T."/>
            <person name="Winkler M.E."/>
        </authorList>
    </citation>
    <scope>NUCLEOTIDE SEQUENCE</scope>
</reference>
<dbReference type="EMBL" id="UINC01213473">
    <property type="protein sequence ID" value="SVE38262.1"/>
    <property type="molecule type" value="Genomic_DNA"/>
</dbReference>
<organism evidence="1">
    <name type="scientific">marine metagenome</name>
    <dbReference type="NCBI Taxonomy" id="408172"/>
    <lineage>
        <taxon>unclassified sequences</taxon>
        <taxon>metagenomes</taxon>
        <taxon>ecological metagenomes</taxon>
    </lineage>
</organism>
<sequence>GISETEFREDISSSEIKIERLREMNDKAT</sequence>
<protein>
    <submittedName>
        <fullName evidence="1">Uncharacterized protein</fullName>
    </submittedName>
</protein>
<evidence type="ECO:0000313" key="1">
    <source>
        <dbReference type="EMBL" id="SVE38262.1"/>
    </source>
</evidence>
<proteinExistence type="predicted"/>
<name>A0A383D1C1_9ZZZZ</name>
<accession>A0A383D1C1</accession>
<feature type="non-terminal residue" evidence="1">
    <location>
        <position position="1"/>
    </location>
</feature>
<dbReference type="AlphaFoldDB" id="A0A383D1C1"/>